<evidence type="ECO:0000256" key="4">
    <source>
        <dbReference type="SAM" id="MobiDB-lite"/>
    </source>
</evidence>
<dbReference type="STRING" id="1386089.N865_07295"/>
<dbReference type="GO" id="GO:0006545">
    <property type="term" value="P:glycine biosynthetic process"/>
    <property type="evidence" value="ECO:0007669"/>
    <property type="project" value="TreeGrafter"/>
</dbReference>
<keyword evidence="3" id="KW-0663">Pyridoxal phosphate</keyword>
<dbReference type="PANTHER" id="PTHR48097">
    <property type="entry name" value="L-THREONINE ALDOLASE-RELATED"/>
    <property type="match status" value="1"/>
</dbReference>
<dbReference type="SUPFAM" id="SSF53383">
    <property type="entry name" value="PLP-dependent transferases"/>
    <property type="match status" value="1"/>
</dbReference>
<dbReference type="Proteomes" id="UP000019489">
    <property type="component" value="Unassembled WGS sequence"/>
</dbReference>
<keyword evidence="7" id="KW-1185">Reference proteome</keyword>
<proteinExistence type="inferred from homology"/>
<feature type="region of interest" description="Disordered" evidence="4">
    <location>
        <begin position="1"/>
        <end position="23"/>
    </location>
</feature>
<sequence>MSDTAATRPTQPETDPGAPGAPTLEERARVALRGVTRWLGGRMPRTPEEELRDLADIVAGLGDAGEWDRYGGRGPVEELERRLAELLGKPSAVFFPSGIMAQQSMLRVWCDERGSRRVALPGLSHLLHHEADGPRLIHGFEFELLTDGPRVPQVADLDAIPGPLGAALLELPLRDGGFLLPTWDELVVFSEGCRARGVPLHLDGARLWESQPHLGHPLAEIAALADSVYVSFYKGLAGLAGAALVGPEEQLAQARTWRSRMGGTLFSLMPYAVAALRGLDAELPRMAGFHARAVELSERLAARGIRVHPATPHTNAFRVYVARDAEDLNERMVVAMEREHVALTPTWRSADVPGWARAEFQVGHSTMEWDLDEAVATFVRVFVD</sequence>
<organism evidence="6 7">
    <name type="scientific">Intrasporangium oryzae NRRL B-24470</name>
    <dbReference type="NCBI Taxonomy" id="1386089"/>
    <lineage>
        <taxon>Bacteria</taxon>
        <taxon>Bacillati</taxon>
        <taxon>Actinomycetota</taxon>
        <taxon>Actinomycetes</taxon>
        <taxon>Micrococcales</taxon>
        <taxon>Intrasporangiaceae</taxon>
        <taxon>Intrasporangium</taxon>
    </lineage>
</organism>
<dbReference type="eggNOG" id="COG2008">
    <property type="taxonomic scope" value="Bacteria"/>
</dbReference>
<feature type="compositionally biased region" description="Polar residues" evidence="4">
    <location>
        <begin position="1"/>
        <end position="13"/>
    </location>
</feature>
<evidence type="ECO:0000313" key="7">
    <source>
        <dbReference type="Proteomes" id="UP000019489"/>
    </source>
</evidence>
<dbReference type="Pfam" id="PF01212">
    <property type="entry name" value="Beta_elim_lyase"/>
    <property type="match status" value="1"/>
</dbReference>
<evidence type="ECO:0000256" key="2">
    <source>
        <dbReference type="ARBA" id="ARBA00006966"/>
    </source>
</evidence>
<protein>
    <submittedName>
        <fullName evidence="6">Threonine aldolase</fullName>
    </submittedName>
</protein>
<reference evidence="6 7" key="1">
    <citation type="submission" date="2013-08" db="EMBL/GenBank/DDBJ databases">
        <title>Intrasporangium oryzae NRRL B-24470.</title>
        <authorList>
            <person name="Liu H."/>
            <person name="Wang G."/>
        </authorList>
    </citation>
    <scope>NUCLEOTIDE SEQUENCE [LARGE SCALE GENOMIC DNA]</scope>
    <source>
        <strain evidence="6 7">NRRL B-24470</strain>
    </source>
</reference>
<accession>W9GB92</accession>
<dbReference type="PATRIC" id="fig|1386089.3.peg.1688"/>
<dbReference type="InterPro" id="IPR015424">
    <property type="entry name" value="PyrdxlP-dep_Trfase"/>
</dbReference>
<dbReference type="InterPro" id="IPR015422">
    <property type="entry name" value="PyrdxlP-dep_Trfase_small"/>
</dbReference>
<dbReference type="GO" id="GO:0005829">
    <property type="term" value="C:cytosol"/>
    <property type="evidence" value="ECO:0007669"/>
    <property type="project" value="TreeGrafter"/>
</dbReference>
<dbReference type="InterPro" id="IPR001597">
    <property type="entry name" value="ArAA_b-elim_lyase/Thr_aldolase"/>
</dbReference>
<feature type="domain" description="Aromatic amino acid beta-eliminating lyase/threonine aldolase" evidence="5">
    <location>
        <begin position="57"/>
        <end position="322"/>
    </location>
</feature>
<dbReference type="InterPro" id="IPR015421">
    <property type="entry name" value="PyrdxlP-dep_Trfase_major"/>
</dbReference>
<dbReference type="EMBL" id="AWSA01000014">
    <property type="protein sequence ID" value="EWT02083.1"/>
    <property type="molecule type" value="Genomic_DNA"/>
</dbReference>
<evidence type="ECO:0000313" key="6">
    <source>
        <dbReference type="EMBL" id="EWT02083.1"/>
    </source>
</evidence>
<dbReference type="Gene3D" id="3.40.640.10">
    <property type="entry name" value="Type I PLP-dependent aspartate aminotransferase-like (Major domain)"/>
    <property type="match status" value="1"/>
</dbReference>
<dbReference type="RefSeq" id="WP_034804026.1">
    <property type="nucleotide sequence ID" value="NZ_AWSA01000014.1"/>
</dbReference>
<gene>
    <name evidence="6" type="ORF">N865_07295</name>
</gene>
<name>W9GB92_9MICO</name>
<dbReference type="GO" id="GO:0006567">
    <property type="term" value="P:L-threonine catabolic process"/>
    <property type="evidence" value="ECO:0007669"/>
    <property type="project" value="TreeGrafter"/>
</dbReference>
<dbReference type="Gene3D" id="3.90.1150.10">
    <property type="entry name" value="Aspartate Aminotransferase, domain 1"/>
    <property type="match status" value="1"/>
</dbReference>
<comment type="cofactor">
    <cofactor evidence="1">
        <name>pyridoxal 5'-phosphate</name>
        <dbReference type="ChEBI" id="CHEBI:597326"/>
    </cofactor>
</comment>
<dbReference type="PANTHER" id="PTHR48097:SF9">
    <property type="entry name" value="L-THREONINE ALDOLASE"/>
    <property type="match status" value="1"/>
</dbReference>
<dbReference type="AlphaFoldDB" id="W9GB92"/>
<evidence type="ECO:0000259" key="5">
    <source>
        <dbReference type="Pfam" id="PF01212"/>
    </source>
</evidence>
<comment type="caution">
    <text evidence="6">The sequence shown here is derived from an EMBL/GenBank/DDBJ whole genome shotgun (WGS) entry which is preliminary data.</text>
</comment>
<evidence type="ECO:0000256" key="1">
    <source>
        <dbReference type="ARBA" id="ARBA00001933"/>
    </source>
</evidence>
<comment type="similarity">
    <text evidence="2">Belongs to the threonine aldolase family.</text>
</comment>
<evidence type="ECO:0000256" key="3">
    <source>
        <dbReference type="ARBA" id="ARBA00022898"/>
    </source>
</evidence>
<dbReference type="GO" id="GO:0008732">
    <property type="term" value="F:L-allo-threonine aldolase activity"/>
    <property type="evidence" value="ECO:0007669"/>
    <property type="project" value="TreeGrafter"/>
</dbReference>